<dbReference type="PANTHER" id="PTHR38692:SF1">
    <property type="entry name" value="PROTEIN SMG"/>
    <property type="match status" value="1"/>
</dbReference>
<comment type="caution">
    <text evidence="2">The sequence shown here is derived from an EMBL/GenBank/DDBJ whole genome shotgun (WGS) entry which is preliminary data.</text>
</comment>
<accession>A0A1S2NBE6</accession>
<sequence>MFDILVYLYETYYRPDACPEPAALARKLSAVGFDDIEISEALDWLTGLTDAPLPDTIDASTGMRYYVDEEYIELGSAAIGFIAFLESAKVLGPIQREIVIERALACDESPIALSKLKIIVLMVLWSQGKEPDALMFDDLFSDDDEQEPRLLH</sequence>
<dbReference type="EMBL" id="JRYB01000001">
    <property type="protein sequence ID" value="OIJ42319.1"/>
    <property type="molecule type" value="Genomic_DNA"/>
</dbReference>
<organism evidence="2 3">
    <name type="scientific">Massilia timonae</name>
    <dbReference type="NCBI Taxonomy" id="47229"/>
    <lineage>
        <taxon>Bacteria</taxon>
        <taxon>Pseudomonadati</taxon>
        <taxon>Pseudomonadota</taxon>
        <taxon>Betaproteobacteria</taxon>
        <taxon>Burkholderiales</taxon>
        <taxon>Oxalobacteraceae</taxon>
        <taxon>Telluria group</taxon>
        <taxon>Massilia</taxon>
    </lineage>
</organism>
<reference evidence="2 3" key="1">
    <citation type="submission" date="2014-10" db="EMBL/GenBank/DDBJ databases">
        <authorList>
            <person name="Seo M.-J."/>
            <person name="Seok Y.J."/>
            <person name="Cha I.-T."/>
        </authorList>
    </citation>
    <scope>NUCLEOTIDE SEQUENCE [LARGE SCALE GENOMIC DNA]</scope>
    <source>
        <strain evidence="2 3">NEU</strain>
    </source>
</reference>
<dbReference type="Proteomes" id="UP000180246">
    <property type="component" value="Unassembled WGS sequence"/>
</dbReference>
<gene>
    <name evidence="1" type="primary">smg</name>
    <name evidence="2" type="ORF">LO55_677</name>
</gene>
<name>A0A1S2NBE6_9BURK</name>
<protein>
    <recommendedName>
        <fullName evidence="1">Protein Smg homolog</fullName>
    </recommendedName>
</protein>
<dbReference type="InterPro" id="IPR007456">
    <property type="entry name" value="Smg"/>
</dbReference>
<dbReference type="Pfam" id="PF04361">
    <property type="entry name" value="DUF494"/>
    <property type="match status" value="1"/>
</dbReference>
<proteinExistence type="inferred from homology"/>
<evidence type="ECO:0000256" key="1">
    <source>
        <dbReference type="HAMAP-Rule" id="MF_00598"/>
    </source>
</evidence>
<dbReference type="AlphaFoldDB" id="A0A1S2NBE6"/>
<dbReference type="PANTHER" id="PTHR38692">
    <property type="entry name" value="PROTEIN SMG"/>
    <property type="match status" value="1"/>
</dbReference>
<evidence type="ECO:0000313" key="2">
    <source>
        <dbReference type="EMBL" id="OIJ42319.1"/>
    </source>
</evidence>
<dbReference type="RefSeq" id="WP_005667881.1">
    <property type="nucleotide sequence ID" value="NZ_CAUQYF010000061.1"/>
</dbReference>
<dbReference type="HAMAP" id="MF_00598">
    <property type="entry name" value="Smg"/>
    <property type="match status" value="1"/>
</dbReference>
<evidence type="ECO:0000313" key="3">
    <source>
        <dbReference type="Proteomes" id="UP000180246"/>
    </source>
</evidence>
<comment type="similarity">
    <text evidence="1">Belongs to the Smg family.</text>
</comment>